<name>A0ABW3W8X8_9ACTN</name>
<dbReference type="SUPFAM" id="SSF55729">
    <property type="entry name" value="Acyl-CoA N-acyltransferases (Nat)"/>
    <property type="match status" value="1"/>
</dbReference>
<organism evidence="4 5">
    <name type="scientific">Nocardioides ginsengisoli</name>
    <dbReference type="NCBI Taxonomy" id="363868"/>
    <lineage>
        <taxon>Bacteria</taxon>
        <taxon>Bacillati</taxon>
        <taxon>Actinomycetota</taxon>
        <taxon>Actinomycetes</taxon>
        <taxon>Propionibacteriales</taxon>
        <taxon>Nocardioidaceae</taxon>
        <taxon>Nocardioides</taxon>
    </lineage>
</organism>
<dbReference type="InterPro" id="IPR050832">
    <property type="entry name" value="Bact_Acetyltransf"/>
</dbReference>
<dbReference type="InterPro" id="IPR016181">
    <property type="entry name" value="Acyl_CoA_acyltransferase"/>
</dbReference>
<dbReference type="PANTHER" id="PTHR43877">
    <property type="entry name" value="AMINOALKYLPHOSPHONATE N-ACETYLTRANSFERASE-RELATED-RELATED"/>
    <property type="match status" value="1"/>
</dbReference>
<dbReference type="Pfam" id="PF13508">
    <property type="entry name" value="Acetyltransf_7"/>
    <property type="match status" value="1"/>
</dbReference>
<evidence type="ECO:0000259" key="3">
    <source>
        <dbReference type="PROSITE" id="PS51186"/>
    </source>
</evidence>
<dbReference type="RefSeq" id="WP_367921050.1">
    <property type="nucleotide sequence ID" value="NZ_BAABAC010000039.1"/>
</dbReference>
<dbReference type="EMBL" id="JBHTLX010000030">
    <property type="protein sequence ID" value="MFD1250973.1"/>
    <property type="molecule type" value="Genomic_DNA"/>
</dbReference>
<keyword evidence="5" id="KW-1185">Reference proteome</keyword>
<evidence type="ECO:0000313" key="4">
    <source>
        <dbReference type="EMBL" id="MFD1250973.1"/>
    </source>
</evidence>
<protein>
    <submittedName>
        <fullName evidence="4">N-acetyltransferase family protein</fullName>
    </submittedName>
</protein>
<keyword evidence="1" id="KW-0808">Transferase</keyword>
<dbReference type="InterPro" id="IPR000182">
    <property type="entry name" value="GNAT_dom"/>
</dbReference>
<comment type="caution">
    <text evidence="4">The sequence shown here is derived from an EMBL/GenBank/DDBJ whole genome shotgun (WGS) entry which is preliminary data.</text>
</comment>
<accession>A0ABW3W8X8</accession>
<evidence type="ECO:0000256" key="1">
    <source>
        <dbReference type="ARBA" id="ARBA00022679"/>
    </source>
</evidence>
<gene>
    <name evidence="4" type="ORF">ACFQ3F_24490</name>
</gene>
<dbReference type="Gene3D" id="3.40.630.30">
    <property type="match status" value="1"/>
</dbReference>
<reference evidence="5" key="1">
    <citation type="journal article" date="2019" name="Int. J. Syst. Evol. Microbiol.">
        <title>The Global Catalogue of Microorganisms (GCM) 10K type strain sequencing project: providing services to taxonomists for standard genome sequencing and annotation.</title>
        <authorList>
            <consortium name="The Broad Institute Genomics Platform"/>
            <consortium name="The Broad Institute Genome Sequencing Center for Infectious Disease"/>
            <person name="Wu L."/>
            <person name="Ma J."/>
        </authorList>
    </citation>
    <scope>NUCLEOTIDE SEQUENCE [LARGE SCALE GENOMIC DNA]</scope>
    <source>
        <strain evidence="5">CCUG 52478</strain>
    </source>
</reference>
<dbReference type="CDD" id="cd04301">
    <property type="entry name" value="NAT_SF"/>
    <property type="match status" value="1"/>
</dbReference>
<dbReference type="Proteomes" id="UP001597229">
    <property type="component" value="Unassembled WGS sequence"/>
</dbReference>
<sequence>MTPTEAGGGEVSDLQLRPAVPDDVPRLAEVQLAARDASPMPPGLHPLHEVRDHIAGLFGSSETWVAELDGRIVGYARFTRTWLDDLYVEPSAQGRGVGSALLDLVKARHPDGFSLWVFVSNLPARVFYEARGLVEHLRTDGADNEEKAPDIHLVWRA</sequence>
<keyword evidence="2" id="KW-0012">Acyltransferase</keyword>
<evidence type="ECO:0000256" key="2">
    <source>
        <dbReference type="ARBA" id="ARBA00023315"/>
    </source>
</evidence>
<proteinExistence type="predicted"/>
<evidence type="ECO:0000313" key="5">
    <source>
        <dbReference type="Proteomes" id="UP001597229"/>
    </source>
</evidence>
<dbReference type="PROSITE" id="PS51186">
    <property type="entry name" value="GNAT"/>
    <property type="match status" value="1"/>
</dbReference>
<feature type="domain" description="N-acetyltransferase" evidence="3">
    <location>
        <begin position="14"/>
        <end position="157"/>
    </location>
</feature>